<dbReference type="EC" id="6.3.5.4" evidence="2"/>
<sequence length="595" mass="62210">MAGATLPGVLASDAGALPAEVLAAVGDAARLDAGTVRLAHWGLGPAADGRTVQLSRVSRRASGAVGPEEVARLIAADPGALTRLLPPFAAAHARDDAVLMVADSMGFRQLFHSAPGAAGPGVLSTSALLAGWTRGAELDRVAVGVQSLLGWQLGQRTLHDGVRKLEPAATVELGADGVRVTPAEAEPAPPIPLDRAVTEAAAVLRTALATLLDDEPDAVLQLTGGLDSRLLLSAIPPARRRGLHAMTLSVPGSGDVGIASGITARYGMVHDVRGLADLGGIDPAEAWELCRSAALQLDGMSDPVALAALGVAERGFAQGVRISGLGGEVARGFYYVGRVQDKPYTRKDAEQLAAWRMFVNEAVEPGLLTAEFSGWAREAANGEVYAALLRGGDEWFRATDTLYLRDRMQRWAGATDTAVGYRRVVVNPMLDHDFLAISARLTPQDKAHSRFLAALQLELDPELGRLPLEGRPSPAAYAHPSPLHPVAQTVRTGTRLVKKAAQRARRGNRPPAGGEVLARKVVQAWREDGTVRDVLGGTGLLDEKWLDDMMSGAVEPRPSSVGFLTNLFVAVSGPVAASGTRAPAGPQAERGASSS</sequence>
<dbReference type="InterPro" id="IPR029055">
    <property type="entry name" value="Ntn_hydrolases_N"/>
</dbReference>
<dbReference type="AlphaFoldDB" id="A0A853CQM5"/>
<dbReference type="EMBL" id="JACCFL010000001">
    <property type="protein sequence ID" value="NYJ22588.1"/>
    <property type="molecule type" value="Genomic_DNA"/>
</dbReference>
<reference evidence="2 3" key="1">
    <citation type="submission" date="2020-07" db="EMBL/GenBank/DDBJ databases">
        <title>Sequencing the genomes of 1000 actinobacteria strains.</title>
        <authorList>
            <person name="Klenk H.-P."/>
        </authorList>
    </citation>
    <scope>NUCLEOTIDE SEQUENCE [LARGE SCALE GENOMIC DNA]</scope>
    <source>
        <strain evidence="2 3">DSM 15165</strain>
    </source>
</reference>
<evidence type="ECO:0000256" key="1">
    <source>
        <dbReference type="SAM" id="MobiDB-lite"/>
    </source>
</evidence>
<comment type="caution">
    <text evidence="2">The sequence shown here is derived from an EMBL/GenBank/DDBJ whole genome shotgun (WGS) entry which is preliminary data.</text>
</comment>
<dbReference type="RefSeq" id="WP_179604620.1">
    <property type="nucleotide sequence ID" value="NZ_BAABEH010000001.1"/>
</dbReference>
<name>A0A853CQM5_9MICO</name>
<gene>
    <name evidence="2" type="ORF">HNR13_000875</name>
</gene>
<evidence type="ECO:0000313" key="3">
    <source>
        <dbReference type="Proteomes" id="UP000578352"/>
    </source>
</evidence>
<proteinExistence type="predicted"/>
<organism evidence="2 3">
    <name type="scientific">Leifsonia shinshuensis</name>
    <dbReference type="NCBI Taxonomy" id="150026"/>
    <lineage>
        <taxon>Bacteria</taxon>
        <taxon>Bacillati</taxon>
        <taxon>Actinomycetota</taxon>
        <taxon>Actinomycetes</taxon>
        <taxon>Micrococcales</taxon>
        <taxon>Microbacteriaceae</taxon>
        <taxon>Leifsonia</taxon>
    </lineage>
</organism>
<accession>A0A853CQM5</accession>
<protein>
    <submittedName>
        <fullName evidence="2">Asparagine synthase (Glutamine-hydrolyzing)</fullName>
        <ecNumber evidence="2">6.3.5.4</ecNumber>
    </submittedName>
</protein>
<dbReference type="GO" id="GO:0004066">
    <property type="term" value="F:asparagine synthase (glutamine-hydrolyzing) activity"/>
    <property type="evidence" value="ECO:0007669"/>
    <property type="project" value="UniProtKB-EC"/>
</dbReference>
<feature type="region of interest" description="Disordered" evidence="1">
    <location>
        <begin position="576"/>
        <end position="595"/>
    </location>
</feature>
<dbReference type="Proteomes" id="UP000578352">
    <property type="component" value="Unassembled WGS sequence"/>
</dbReference>
<dbReference type="InterPro" id="IPR014729">
    <property type="entry name" value="Rossmann-like_a/b/a_fold"/>
</dbReference>
<keyword evidence="2" id="KW-0436">Ligase</keyword>
<dbReference type="SUPFAM" id="SSF56235">
    <property type="entry name" value="N-terminal nucleophile aminohydrolases (Ntn hydrolases)"/>
    <property type="match status" value="1"/>
</dbReference>
<dbReference type="SUPFAM" id="SSF52402">
    <property type="entry name" value="Adenine nucleotide alpha hydrolases-like"/>
    <property type="match status" value="1"/>
</dbReference>
<dbReference type="Gene3D" id="3.40.50.620">
    <property type="entry name" value="HUPs"/>
    <property type="match status" value="1"/>
</dbReference>
<evidence type="ECO:0000313" key="2">
    <source>
        <dbReference type="EMBL" id="NYJ22588.1"/>
    </source>
</evidence>